<dbReference type="PANTHER" id="PTHR33223:SF8">
    <property type="entry name" value="OS04G0172440 PROTEIN"/>
    <property type="match status" value="1"/>
</dbReference>
<dbReference type="EMBL" id="JACBKZ010000014">
    <property type="protein sequence ID" value="KAF5934657.1"/>
    <property type="molecule type" value="Genomic_DNA"/>
</dbReference>
<proteinExistence type="predicted"/>
<dbReference type="Proteomes" id="UP000593564">
    <property type="component" value="Unassembled WGS sequence"/>
</dbReference>
<protein>
    <recommendedName>
        <fullName evidence="2">Retrotransposon gag domain-containing protein</fullName>
    </recommendedName>
</protein>
<reference evidence="4" key="1">
    <citation type="journal article" date="2020" name="Nat. Commun.">
        <title>Genome assembly of wild tea tree DASZ reveals pedigree and selection history of tea varieties.</title>
        <authorList>
            <person name="Zhang W."/>
            <person name="Zhang Y."/>
            <person name="Qiu H."/>
            <person name="Guo Y."/>
            <person name="Wan H."/>
            <person name="Zhang X."/>
            <person name="Scossa F."/>
            <person name="Alseekh S."/>
            <person name="Zhang Q."/>
            <person name="Wang P."/>
            <person name="Xu L."/>
            <person name="Schmidt M.H."/>
            <person name="Jia X."/>
            <person name="Li D."/>
            <person name="Zhu A."/>
            <person name="Guo F."/>
            <person name="Chen W."/>
            <person name="Ni D."/>
            <person name="Usadel B."/>
            <person name="Fernie A.R."/>
            <person name="Wen W."/>
        </authorList>
    </citation>
    <scope>NUCLEOTIDE SEQUENCE [LARGE SCALE GENOMIC DNA]</scope>
    <source>
        <strain evidence="4">cv. G240</strain>
    </source>
</reference>
<accession>A0A7J7G2C9</accession>
<dbReference type="Pfam" id="PF03732">
    <property type="entry name" value="Retrotrans_gag"/>
    <property type="match status" value="1"/>
</dbReference>
<feature type="domain" description="Retrotransposon gag" evidence="2">
    <location>
        <begin position="699"/>
        <end position="787"/>
    </location>
</feature>
<dbReference type="InterPro" id="IPR005162">
    <property type="entry name" value="Retrotrans_gag_dom"/>
</dbReference>
<gene>
    <name evidence="3" type="ORF">HYC85_030828</name>
</gene>
<sequence>MNEIMLISVSTGKDPGLIQTEGSTVNYGVRPVWPDLKQPSNKRPGKLAGPKTRKGDPGKSNFILKSSRKILQIDYAHVMVLIIFDFSVSESRVVFVALRTAYNAPRCHPNKGQLSVAIRSAVVPSKQGATFRCHSVRRGAVQIRGNFPLPFNAPRCRSNKGQLSVAMQFPSSKGQSSFESEVVHLEISSETAFRVYLFRFCQCSEVRVCLNLKLKIKSASSQNGDQVLSLSTIPCQRHLGYVRNEFLGDQLRRSFRVLAASPAFGLPNPLLCLASVCEPDSVFSVSFPKGRERSRRPSLSGRGLHFVAVGHFSHFGVRFPVFGAVRPCASVRDRLTDSVCSDFWHTSFLLPFEGHWGRTNPLRGRTPLSVLSSSFSVPQTACFGPRGTPCLPSAIPERFAGGLSCQGMTIRLTGCGLCHVRLYRNACISLQVWASGLRALLSVFGSSLGTIASEGSDIPEVHRTCADRLCQVRDSVQGQSVFLCQRQGKRASRAQITGSAVTSQMDQPNTSEMEAMMRQMQESMKLMQQDAARQEEFAKRQAAIMAQQAELITKLQQQSGASVSQQVPPLAGVPAPGETPNVQESTDIPVGPALPPILPQLSKTPTNLPDSPSEFEVDPTALKLSKLENLFKKSQGVKSIPGIEDEYTDAAVTLSDRFKMPHIDRFDGSGDPMVHLSLFSDVLHPMGLTRLQKLSLFGRTLSGNAVTWYAKLEDSVKQSWEEMAEAFVAQYSYNTQIEITTRDLETMRQEPKESFSEFVTRWRAKASMMTIRPTDKDQIRMIMRNLQPKLMQKMIVIPFPTFSDLH</sequence>
<evidence type="ECO:0000256" key="1">
    <source>
        <dbReference type="SAM" id="MobiDB-lite"/>
    </source>
</evidence>
<comment type="caution">
    <text evidence="3">The sequence shown here is derived from an EMBL/GenBank/DDBJ whole genome shotgun (WGS) entry which is preliminary data.</text>
</comment>
<evidence type="ECO:0000259" key="2">
    <source>
        <dbReference type="Pfam" id="PF03732"/>
    </source>
</evidence>
<feature type="region of interest" description="Disordered" evidence="1">
    <location>
        <begin position="33"/>
        <end position="59"/>
    </location>
</feature>
<dbReference type="AlphaFoldDB" id="A0A7J7G2C9"/>
<evidence type="ECO:0000313" key="3">
    <source>
        <dbReference type="EMBL" id="KAF5934657.1"/>
    </source>
</evidence>
<name>A0A7J7G2C9_CAMSI</name>
<reference evidence="3 4" key="2">
    <citation type="submission" date="2020-07" db="EMBL/GenBank/DDBJ databases">
        <title>Genome assembly of wild tea tree DASZ reveals pedigree and selection history of tea varieties.</title>
        <authorList>
            <person name="Zhang W."/>
        </authorList>
    </citation>
    <scope>NUCLEOTIDE SEQUENCE [LARGE SCALE GENOMIC DNA]</scope>
    <source>
        <strain evidence="4">cv. G240</strain>
        <tissue evidence="3">Leaf</tissue>
    </source>
</reference>
<keyword evidence="4" id="KW-1185">Reference proteome</keyword>
<dbReference type="PANTHER" id="PTHR33223">
    <property type="entry name" value="CCHC-TYPE DOMAIN-CONTAINING PROTEIN"/>
    <property type="match status" value="1"/>
</dbReference>
<evidence type="ECO:0000313" key="4">
    <source>
        <dbReference type="Proteomes" id="UP000593564"/>
    </source>
</evidence>
<organism evidence="3 4">
    <name type="scientific">Camellia sinensis</name>
    <name type="common">Tea plant</name>
    <name type="synonym">Thea sinensis</name>
    <dbReference type="NCBI Taxonomy" id="4442"/>
    <lineage>
        <taxon>Eukaryota</taxon>
        <taxon>Viridiplantae</taxon>
        <taxon>Streptophyta</taxon>
        <taxon>Embryophyta</taxon>
        <taxon>Tracheophyta</taxon>
        <taxon>Spermatophyta</taxon>
        <taxon>Magnoliopsida</taxon>
        <taxon>eudicotyledons</taxon>
        <taxon>Gunneridae</taxon>
        <taxon>Pentapetalae</taxon>
        <taxon>asterids</taxon>
        <taxon>Ericales</taxon>
        <taxon>Theaceae</taxon>
        <taxon>Camellia</taxon>
    </lineage>
</organism>